<protein>
    <submittedName>
        <fullName evidence="1">Beta-galactosidase</fullName>
        <ecNumber evidence="1">3.2.1.23</ecNumber>
    </submittedName>
</protein>
<keyword evidence="1" id="KW-0378">Hydrolase</keyword>
<dbReference type="SUPFAM" id="SSF51445">
    <property type="entry name" value="(Trans)glycosidases"/>
    <property type="match status" value="1"/>
</dbReference>
<dbReference type="EMBL" id="DXBY01000096">
    <property type="protein sequence ID" value="HIZ35284.1"/>
    <property type="molecule type" value="Genomic_DNA"/>
</dbReference>
<evidence type="ECO:0000313" key="2">
    <source>
        <dbReference type="Proteomes" id="UP000824037"/>
    </source>
</evidence>
<dbReference type="InterPro" id="IPR017853">
    <property type="entry name" value="GH"/>
</dbReference>
<dbReference type="AlphaFoldDB" id="A0A9D2ECX2"/>
<dbReference type="CDD" id="cd03143">
    <property type="entry name" value="A4_beta-galactosidase_middle_domain"/>
    <property type="match status" value="1"/>
</dbReference>
<dbReference type="Gene3D" id="3.40.50.880">
    <property type="match status" value="1"/>
</dbReference>
<dbReference type="InterPro" id="IPR028212">
    <property type="entry name" value="GHL6"/>
</dbReference>
<reference evidence="1" key="2">
    <citation type="submission" date="2021-04" db="EMBL/GenBank/DDBJ databases">
        <authorList>
            <person name="Gilroy R."/>
        </authorList>
    </citation>
    <scope>NUCLEOTIDE SEQUENCE</scope>
    <source>
        <strain evidence="1">ChiGjej4B4-7305</strain>
    </source>
</reference>
<accession>A0A9D2ECX2</accession>
<dbReference type="SUPFAM" id="SSF52317">
    <property type="entry name" value="Class I glutamine amidotransferase-like"/>
    <property type="match status" value="1"/>
</dbReference>
<proteinExistence type="predicted"/>
<name>A0A9D2ECX2_9MICO</name>
<dbReference type="EC" id="3.2.1.23" evidence="1"/>
<dbReference type="Gene3D" id="3.20.20.80">
    <property type="entry name" value="Glycosidases"/>
    <property type="match status" value="1"/>
</dbReference>
<dbReference type="InterPro" id="IPR029062">
    <property type="entry name" value="Class_I_gatase-like"/>
</dbReference>
<dbReference type="Proteomes" id="UP000824037">
    <property type="component" value="Unassembled WGS sequence"/>
</dbReference>
<dbReference type="Pfam" id="PF14871">
    <property type="entry name" value="GHL6"/>
    <property type="match status" value="1"/>
</dbReference>
<gene>
    <name evidence="1" type="ORF">H9815_05865</name>
</gene>
<keyword evidence="1" id="KW-0326">Glycosidase</keyword>
<sequence length="728" mass="81055">MTTDQPWYRTSRRWGQTNLVEIDPDRYDDAWWRHYWRETRIDGVIVNAGGIVAYYPSGFELHHRAVNISEENDLYGRIVASAREEGLAVVARMDSNRVAEDFFRAHPEWMARDADGEPYRAADKWITCVNSDYYNDYLLEVLGEITRRSAPDGFADNSWAGLPRRHICYCENCARLFRDTKGRDLPVGTDWDDATYREWVRWNYDRRVEIWELNNKATQAAGGEHCIWMGMLSGDQKHAAERFNDQRRILRGSPFAMLDHQFRWLGESFHQNAEAGKRIHELVGWDALMPESTPMYSLGRPAFRLAAMPKAEAQLWSANGFAGGIQPWWHHIGAFHEDRRQYQTAPAIFQWHQENEDVLFNRTPVADVGVVWSSENTDFFGRDRAEQRTASPYRGAITSLVEAGLTYVPVHADDVHAAIGRFSVLLLPNVGALSADQLAAVREFHGAGGSVVATGETSLYDEDGEPREDFGLADLLGVSAEQGSHGRWDGTDPNIETAANHTYLRLLPARNSGGGGIDARAPRPERHEALAGFGETDIVPFGGYLRQARVHEGFATVATFIPRFPIYPPETAWMHTPETDIPAVVAGERGGARTAMVLADLDRCADRDQQPDARHLLAQVVRWAIGEDSKVGARTPGGIAVNAYAQPGRTIVHLTNTLATTTLAARQAQVYPVGPVEVRVAKPEASSTVKGVSLRVADTPGEAAADGDGVLIRVDAVEVHEVLVIDWA</sequence>
<dbReference type="GO" id="GO:0004565">
    <property type="term" value="F:beta-galactosidase activity"/>
    <property type="evidence" value="ECO:0007669"/>
    <property type="project" value="UniProtKB-EC"/>
</dbReference>
<organism evidence="1 2">
    <name type="scientific">Candidatus Ruania gallistercoris</name>
    <dbReference type="NCBI Taxonomy" id="2838746"/>
    <lineage>
        <taxon>Bacteria</taxon>
        <taxon>Bacillati</taxon>
        <taxon>Actinomycetota</taxon>
        <taxon>Actinomycetes</taxon>
        <taxon>Micrococcales</taxon>
        <taxon>Ruaniaceae</taxon>
        <taxon>Ruania</taxon>
    </lineage>
</organism>
<comment type="caution">
    <text evidence="1">The sequence shown here is derived from an EMBL/GenBank/DDBJ whole genome shotgun (WGS) entry which is preliminary data.</text>
</comment>
<reference evidence="1" key="1">
    <citation type="journal article" date="2021" name="PeerJ">
        <title>Extensive microbial diversity within the chicken gut microbiome revealed by metagenomics and culture.</title>
        <authorList>
            <person name="Gilroy R."/>
            <person name="Ravi A."/>
            <person name="Getino M."/>
            <person name="Pursley I."/>
            <person name="Horton D.L."/>
            <person name="Alikhan N.F."/>
            <person name="Baker D."/>
            <person name="Gharbi K."/>
            <person name="Hall N."/>
            <person name="Watson M."/>
            <person name="Adriaenssens E.M."/>
            <person name="Foster-Nyarko E."/>
            <person name="Jarju S."/>
            <person name="Secka A."/>
            <person name="Antonio M."/>
            <person name="Oren A."/>
            <person name="Chaudhuri R.R."/>
            <person name="La Ragione R."/>
            <person name="Hildebrand F."/>
            <person name="Pallen M.J."/>
        </authorList>
    </citation>
    <scope>NUCLEOTIDE SEQUENCE</scope>
    <source>
        <strain evidence="1">ChiGjej4B4-7305</strain>
    </source>
</reference>
<evidence type="ECO:0000313" key="1">
    <source>
        <dbReference type="EMBL" id="HIZ35284.1"/>
    </source>
</evidence>